<dbReference type="AlphaFoldDB" id="A0A6N7LHQ2"/>
<evidence type="ECO:0000256" key="1">
    <source>
        <dbReference type="SAM" id="SignalP"/>
    </source>
</evidence>
<feature type="signal peptide" evidence="1">
    <location>
        <begin position="1"/>
        <end position="39"/>
    </location>
</feature>
<dbReference type="InterPro" id="IPR011042">
    <property type="entry name" value="6-blade_b-propeller_TolB-like"/>
</dbReference>
<proteinExistence type="predicted"/>
<evidence type="ECO:0000313" key="3">
    <source>
        <dbReference type="EMBL" id="MQX17393.1"/>
    </source>
</evidence>
<dbReference type="InterPro" id="IPR011041">
    <property type="entry name" value="Quinoprot_gluc/sorb_DH_b-prop"/>
</dbReference>
<keyword evidence="1" id="KW-0732">Signal</keyword>
<gene>
    <name evidence="3" type="ORF">GHK62_22330</name>
</gene>
<dbReference type="EMBL" id="WITC01000095">
    <property type="protein sequence ID" value="MQX17393.1"/>
    <property type="molecule type" value="Genomic_DNA"/>
</dbReference>
<name>A0A6N7LHQ2_SINTE</name>
<dbReference type="Pfam" id="PF07995">
    <property type="entry name" value="GSDH"/>
    <property type="match status" value="1"/>
</dbReference>
<dbReference type="PANTHER" id="PTHR19328:SF75">
    <property type="entry name" value="ALDOSE SUGAR DEHYDROGENASE YLII"/>
    <property type="match status" value="1"/>
</dbReference>
<accession>A0A6N7LHQ2</accession>
<dbReference type="Gene3D" id="2.120.10.30">
    <property type="entry name" value="TolB, C-terminal domain"/>
    <property type="match status" value="1"/>
</dbReference>
<dbReference type="Proteomes" id="UP000439983">
    <property type="component" value="Unassembled WGS sequence"/>
</dbReference>
<evidence type="ECO:0000259" key="2">
    <source>
        <dbReference type="Pfam" id="PF07995"/>
    </source>
</evidence>
<evidence type="ECO:0000313" key="4">
    <source>
        <dbReference type="Proteomes" id="UP000439983"/>
    </source>
</evidence>
<dbReference type="PANTHER" id="PTHR19328">
    <property type="entry name" value="HEDGEHOG-INTERACTING PROTEIN"/>
    <property type="match status" value="1"/>
</dbReference>
<dbReference type="SUPFAM" id="SSF50952">
    <property type="entry name" value="Soluble quinoprotein glucose dehydrogenase"/>
    <property type="match status" value="1"/>
</dbReference>
<organism evidence="3 4">
    <name type="scientific">Sinorhizobium terangae</name>
    <dbReference type="NCBI Taxonomy" id="110322"/>
    <lineage>
        <taxon>Bacteria</taxon>
        <taxon>Pseudomonadati</taxon>
        <taxon>Pseudomonadota</taxon>
        <taxon>Alphaproteobacteria</taxon>
        <taxon>Hyphomicrobiales</taxon>
        <taxon>Rhizobiaceae</taxon>
        <taxon>Sinorhizobium/Ensifer group</taxon>
        <taxon>Sinorhizobium</taxon>
    </lineage>
</organism>
<dbReference type="InterPro" id="IPR012938">
    <property type="entry name" value="Glc/Sorbosone_DH"/>
</dbReference>
<keyword evidence="4" id="KW-1185">Reference proteome</keyword>
<feature type="chain" id="PRO_5026973056" evidence="1">
    <location>
        <begin position="40"/>
        <end position="396"/>
    </location>
</feature>
<protein>
    <submittedName>
        <fullName evidence="3">PQQ-dependent sugar dehydrogenase</fullName>
    </submittedName>
</protein>
<dbReference type="RefSeq" id="WP_153441268.1">
    <property type="nucleotide sequence ID" value="NZ_CP121659.1"/>
</dbReference>
<comment type="caution">
    <text evidence="3">The sequence shown here is derived from an EMBL/GenBank/DDBJ whole genome shotgun (WGS) entry which is preliminary data.</text>
</comment>
<reference evidence="3 4" key="1">
    <citation type="journal article" date="2013" name="Genome Biol.">
        <title>Comparative genomics of the core and accessory genomes of 48 Sinorhizobium strains comprising five genospecies.</title>
        <authorList>
            <person name="Sugawara M."/>
            <person name="Epstein B."/>
            <person name="Badgley B.D."/>
            <person name="Unno T."/>
            <person name="Xu L."/>
            <person name="Reese J."/>
            <person name="Gyaneshwar P."/>
            <person name="Denny R."/>
            <person name="Mudge J."/>
            <person name="Bharti A.K."/>
            <person name="Farmer A.D."/>
            <person name="May G.D."/>
            <person name="Woodward J.E."/>
            <person name="Medigue C."/>
            <person name="Vallenet D."/>
            <person name="Lajus A."/>
            <person name="Rouy Z."/>
            <person name="Martinez-Vaz B."/>
            <person name="Tiffin P."/>
            <person name="Young N.D."/>
            <person name="Sadowsky M.J."/>
        </authorList>
    </citation>
    <scope>NUCLEOTIDE SEQUENCE [LARGE SCALE GENOMIC DNA]</scope>
    <source>
        <strain evidence="3 4">USDA4894</strain>
    </source>
</reference>
<feature type="domain" description="Glucose/Sorbosone dehydrogenase" evidence="2">
    <location>
        <begin position="61"/>
        <end position="389"/>
    </location>
</feature>
<dbReference type="OrthoDB" id="9770043at2"/>
<sequence length="396" mass="42491">MRRSLLRAGLTNLPALLTRPAALCLSGFLCLLAPPVATAQGAQEFSTQTGTVLVETLATGLRHPWAIEVMPDGGLVVTERPGRLRILRDGELSAPIDGVPDVAARGQGGLLDVALDPQFATNRVLYLTYSASDGDGYGTVLVRAALSDDQRRLSDIKELFRMSKFTGGGQHFGSRIAIDKDGSLFFGIGDRGQGDRAQDPRDHAGAILHINPDGSIPASNPYRGGTEGLAEIWSKGHRNPQGITFDRGDGKLLTVEHGARGGDEVNNPQPGKNYGWPVITYGKDYSGAEIGEGTAKEGLEQPLYYWDPSIAPGALAVYRGSMFPEWDGDLLVAALKYQLLVRLERDENGAITSEERLFDGEFGRIRDVIVAPDGALLMVTDEDNGAVLRVSKAPTQ</sequence>